<dbReference type="EMBL" id="JBBYHS010000003">
    <property type="protein sequence ID" value="MEL1252868.1"/>
    <property type="molecule type" value="Genomic_DNA"/>
</dbReference>
<keyword evidence="3" id="KW-1185">Reference proteome</keyword>
<dbReference type="RefSeq" id="WP_341689605.1">
    <property type="nucleotide sequence ID" value="NZ_JBBYHS010000003.1"/>
</dbReference>
<dbReference type="Proteomes" id="UP001485226">
    <property type="component" value="Unassembled WGS sequence"/>
</dbReference>
<sequence length="249" mass="28921">MSSKNVYSEIPFNQNTMRFFFSCLFLISFFNVFSQEEKPEVKPEVKIDSLYREDQFYFSVGYNLMAQTPEGFSQDKFSAGISAGFLRDMPVNKKRTHSIAAGLGLTYQNFFQNLTISKGPDEVLIYGVNDYNEFVSNKYRQYLVDLPIEFRWRNSTYESHKFWRIYAGFKFSYVIASKSVLDDGETTYTVKNSKDINAFQYGATIAAGYNTWNVYFYYGLNPLFNDVKTVSGEDVKMRTMSVGLIFYIL</sequence>
<dbReference type="InterPro" id="IPR025665">
    <property type="entry name" value="Beta-barrel_OMP_2"/>
</dbReference>
<name>A0ABU9IKA4_9FLAO</name>
<protein>
    <submittedName>
        <fullName evidence="2">Porin family protein</fullName>
    </submittedName>
</protein>
<feature type="domain" description="Outer membrane protein beta-barrel" evidence="1">
    <location>
        <begin position="33"/>
        <end position="225"/>
    </location>
</feature>
<dbReference type="Pfam" id="PF13568">
    <property type="entry name" value="OMP_b-brl_2"/>
    <property type="match status" value="1"/>
</dbReference>
<accession>A0ABU9IKA4</accession>
<gene>
    <name evidence="2" type="ORF">AAEO57_03705</name>
</gene>
<evidence type="ECO:0000259" key="1">
    <source>
        <dbReference type="Pfam" id="PF13568"/>
    </source>
</evidence>
<comment type="caution">
    <text evidence="2">The sequence shown here is derived from an EMBL/GenBank/DDBJ whole genome shotgun (WGS) entry which is preliminary data.</text>
</comment>
<evidence type="ECO:0000313" key="3">
    <source>
        <dbReference type="Proteomes" id="UP001485226"/>
    </source>
</evidence>
<evidence type="ECO:0000313" key="2">
    <source>
        <dbReference type="EMBL" id="MEL1252868.1"/>
    </source>
</evidence>
<proteinExistence type="predicted"/>
<reference evidence="2 3" key="1">
    <citation type="submission" date="2024-04" db="EMBL/GenBank/DDBJ databases">
        <title>Flavobacterium sp. DGU38 16S ribosomal RNA gene Genome sequencing and assembly.</title>
        <authorList>
            <person name="Park S."/>
        </authorList>
    </citation>
    <scope>NUCLEOTIDE SEQUENCE [LARGE SCALE GENOMIC DNA]</scope>
    <source>
        <strain evidence="2 3">DGU38</strain>
    </source>
</reference>
<organism evidence="2 3">
    <name type="scientific">Flavobacterium calami</name>
    <dbReference type="NCBI Taxonomy" id="3139144"/>
    <lineage>
        <taxon>Bacteria</taxon>
        <taxon>Pseudomonadati</taxon>
        <taxon>Bacteroidota</taxon>
        <taxon>Flavobacteriia</taxon>
        <taxon>Flavobacteriales</taxon>
        <taxon>Flavobacteriaceae</taxon>
        <taxon>Flavobacterium</taxon>
    </lineage>
</organism>